<dbReference type="PANTHER" id="PTHR11908">
    <property type="entry name" value="XANTHINE DEHYDROGENASE"/>
    <property type="match status" value="1"/>
</dbReference>
<feature type="compositionally biased region" description="Low complexity" evidence="3">
    <location>
        <begin position="34"/>
        <end position="46"/>
    </location>
</feature>
<protein>
    <submittedName>
        <fullName evidence="5">Xanthine dehydrogenase molybdenum binding subunit apoprotein</fullName>
    </submittedName>
</protein>
<dbReference type="SUPFAM" id="SSF56003">
    <property type="entry name" value="Molybdenum cofactor-binding domain"/>
    <property type="match status" value="1"/>
</dbReference>
<keyword evidence="1" id="KW-0500">Molybdenum</keyword>
<feature type="region of interest" description="Disordered" evidence="3">
    <location>
        <begin position="1"/>
        <end position="154"/>
    </location>
</feature>
<dbReference type="EMBL" id="VFNX01000003">
    <property type="protein sequence ID" value="TQK80091.1"/>
    <property type="molecule type" value="Genomic_DNA"/>
</dbReference>
<dbReference type="InterPro" id="IPR008274">
    <property type="entry name" value="AldOxase/xan_DH_MoCoBD1"/>
</dbReference>
<dbReference type="Gene3D" id="3.90.1170.50">
    <property type="entry name" value="Aldehyde oxidase/xanthine dehydrogenase, a/b hammerhead"/>
    <property type="match status" value="1"/>
</dbReference>
<sequence>MTGNSPATPAEPRPARPPAPGTPARASDQHRARGPSARGSAPAASAEGREARPPVPGASPGGFGERPPAGRPAPGGAVDASVEPQDVRSAGLGTVAGGRRASGPSARDSALGARAERPETRGAAGDTPTGAPGERRPAPGTALGAPAERREGRQKVTGVARYAAEYALPGRVHAWPVPAGIARGRVAAVDASAALALPGVLAVLTPDDAPRLAAPEDATLAVLQGPQVPHRGWCVALAVADTLETARAAARAVRVTYTTEPHHADLDPGSPDAYEPQEANAGFPGRVEHGDPEAAFAAAEVRVDVTYRVPPLHNHPMEPHASTAHWDGDRLTVYTSSQGGTTVREVLAHMFELPEDRVTVVTEHVGGGFGSKGTPRPDVVLAAMAARRTGRPVTLAYPRRYLPTTVGHRAPTVQRLRLGASADGRLTAVLHEVTTHTSRVKEFVEQAAVPSRVMYATPALLSSHRVVPLDVPTPSWMRAPGEAPGMYALESAVDELAHALGMDPVELRVRNEPEREPDGGKPFSSRHLVECLREGARRFGWDGRDPRPGVRREGPLLIGTGVAAATYPAAAVPATATARALPDGSCVVRINATDIGTGARTVLAQIAADALGVPLDRVRTEIGHSDLPSAWLAGGSTGTASWGWAVHEACTELASRLAAHTGPLPADGIETHADTAGRADADSPYARHAFGAHFAEAAVDTVTGETRVRRLLGIFAAGRILNARTARSQFTGGMIMGLGMALTEHSTLDGAFGDFTEADLASYHVPAHADVPAVEADWIDEDDPHLNPMGSKGIGEIGIVGTAAAIGNAVHHATGIRFRELPLTPDRILTGLLSEG</sequence>
<evidence type="ECO:0000256" key="1">
    <source>
        <dbReference type="ARBA" id="ARBA00022505"/>
    </source>
</evidence>
<dbReference type="Pfam" id="PF02738">
    <property type="entry name" value="MoCoBD_1"/>
    <property type="match status" value="1"/>
</dbReference>
<dbReference type="SUPFAM" id="SSF54665">
    <property type="entry name" value="CO dehydrogenase molybdoprotein N-domain-like"/>
    <property type="match status" value="1"/>
</dbReference>
<feature type="domain" description="Aldehyde oxidase/xanthine dehydrogenase a/b hammerhead" evidence="4">
    <location>
        <begin position="157"/>
        <end position="261"/>
    </location>
</feature>
<dbReference type="AlphaFoldDB" id="A0A542SZR2"/>
<dbReference type="GO" id="GO:0005506">
    <property type="term" value="F:iron ion binding"/>
    <property type="evidence" value="ECO:0007669"/>
    <property type="project" value="InterPro"/>
</dbReference>
<evidence type="ECO:0000256" key="3">
    <source>
        <dbReference type="SAM" id="MobiDB-lite"/>
    </source>
</evidence>
<evidence type="ECO:0000256" key="2">
    <source>
        <dbReference type="ARBA" id="ARBA00023002"/>
    </source>
</evidence>
<keyword evidence="2" id="KW-0560">Oxidoreductase</keyword>
<evidence type="ECO:0000313" key="6">
    <source>
        <dbReference type="Proteomes" id="UP000318103"/>
    </source>
</evidence>
<dbReference type="InterPro" id="IPR037165">
    <property type="entry name" value="AldOxase/xan_DH_Mopterin-bd_sf"/>
</dbReference>
<evidence type="ECO:0000259" key="4">
    <source>
        <dbReference type="SMART" id="SM01008"/>
    </source>
</evidence>
<organism evidence="5 6">
    <name type="scientific">Streptomyces puniciscabiei</name>
    <dbReference type="NCBI Taxonomy" id="164348"/>
    <lineage>
        <taxon>Bacteria</taxon>
        <taxon>Bacillati</taxon>
        <taxon>Actinomycetota</taxon>
        <taxon>Actinomycetes</taxon>
        <taxon>Kitasatosporales</taxon>
        <taxon>Streptomycetaceae</taxon>
        <taxon>Streptomyces</taxon>
    </lineage>
</organism>
<dbReference type="Proteomes" id="UP000318103">
    <property type="component" value="Unassembled WGS sequence"/>
</dbReference>
<gene>
    <name evidence="5" type="ORF">FB563_7261</name>
</gene>
<feature type="compositionally biased region" description="Low complexity" evidence="3">
    <location>
        <begin position="122"/>
        <end position="132"/>
    </location>
</feature>
<dbReference type="Pfam" id="PF20256">
    <property type="entry name" value="MoCoBD_2"/>
    <property type="match status" value="2"/>
</dbReference>
<dbReference type="GO" id="GO:0016491">
    <property type="term" value="F:oxidoreductase activity"/>
    <property type="evidence" value="ECO:0007669"/>
    <property type="project" value="UniProtKB-KW"/>
</dbReference>
<comment type="caution">
    <text evidence="5">The sequence shown here is derived from an EMBL/GenBank/DDBJ whole genome shotgun (WGS) entry which is preliminary data.</text>
</comment>
<name>A0A542SZR2_9ACTN</name>
<feature type="compositionally biased region" description="Pro residues" evidence="3">
    <location>
        <begin position="9"/>
        <end position="21"/>
    </location>
</feature>
<dbReference type="InterPro" id="IPR016208">
    <property type="entry name" value="Ald_Oxase/xanthine_DH-like"/>
</dbReference>
<dbReference type="Gene3D" id="3.30.365.10">
    <property type="entry name" value="Aldehyde oxidase/xanthine dehydrogenase, molybdopterin binding domain"/>
    <property type="match status" value="4"/>
</dbReference>
<dbReference type="Pfam" id="PF01315">
    <property type="entry name" value="Ald_Xan_dh_C"/>
    <property type="match status" value="1"/>
</dbReference>
<dbReference type="SMART" id="SM01008">
    <property type="entry name" value="Ald_Xan_dh_C"/>
    <property type="match status" value="1"/>
</dbReference>
<accession>A0A542SZR2</accession>
<dbReference type="PANTHER" id="PTHR11908:SF132">
    <property type="entry name" value="ALDEHYDE OXIDASE 1-RELATED"/>
    <property type="match status" value="1"/>
</dbReference>
<dbReference type="InterPro" id="IPR036856">
    <property type="entry name" value="Ald_Oxase/Xan_DH_a/b_sf"/>
</dbReference>
<dbReference type="InterPro" id="IPR046867">
    <property type="entry name" value="AldOxase/xan_DH_MoCoBD2"/>
</dbReference>
<keyword evidence="6" id="KW-1185">Reference proteome</keyword>
<evidence type="ECO:0000313" key="5">
    <source>
        <dbReference type="EMBL" id="TQK80091.1"/>
    </source>
</evidence>
<reference evidence="5 6" key="1">
    <citation type="submission" date="2019-06" db="EMBL/GenBank/DDBJ databases">
        <title>Sequencing the genomes of 1000 actinobacteria strains.</title>
        <authorList>
            <person name="Klenk H.-P."/>
        </authorList>
    </citation>
    <scope>NUCLEOTIDE SEQUENCE [LARGE SCALE GENOMIC DNA]</scope>
    <source>
        <strain evidence="5 6">DSM 41929</strain>
    </source>
</reference>
<dbReference type="InterPro" id="IPR000674">
    <property type="entry name" value="Ald_Oxase/Xan_DH_a/b"/>
</dbReference>
<proteinExistence type="predicted"/>